<evidence type="ECO:0000256" key="2">
    <source>
        <dbReference type="ARBA" id="ARBA00022679"/>
    </source>
</evidence>
<keyword evidence="1" id="KW-0328">Glycosyltransferase</keyword>
<organism evidence="3">
    <name type="scientific">Polaromonas hydrogenivorans</name>
    <dbReference type="NCBI Taxonomy" id="335476"/>
    <lineage>
        <taxon>Bacteria</taxon>
        <taxon>Pseudomonadati</taxon>
        <taxon>Pseudomonadota</taxon>
        <taxon>Betaproteobacteria</taxon>
        <taxon>Burkholderiales</taxon>
        <taxon>Comamonadaceae</taxon>
        <taxon>Polaromonas</taxon>
    </lineage>
</organism>
<accession>A0AAU7LU89</accession>
<dbReference type="PANTHER" id="PTHR34136">
    <property type="match status" value="1"/>
</dbReference>
<protein>
    <submittedName>
        <fullName evidence="3">WecB/TagA/CpsF family glycosyltransferase</fullName>
    </submittedName>
</protein>
<dbReference type="EMBL" id="CP157675">
    <property type="protein sequence ID" value="XBP71167.1"/>
    <property type="molecule type" value="Genomic_DNA"/>
</dbReference>
<keyword evidence="2" id="KW-0808">Transferase</keyword>
<dbReference type="RefSeq" id="WP_349280506.1">
    <property type="nucleotide sequence ID" value="NZ_CBCSCU010000010.1"/>
</dbReference>
<evidence type="ECO:0000256" key="1">
    <source>
        <dbReference type="ARBA" id="ARBA00022676"/>
    </source>
</evidence>
<dbReference type="CDD" id="cd06533">
    <property type="entry name" value="Glyco_transf_WecG_TagA"/>
    <property type="match status" value="1"/>
</dbReference>
<dbReference type="GO" id="GO:0016758">
    <property type="term" value="F:hexosyltransferase activity"/>
    <property type="evidence" value="ECO:0007669"/>
    <property type="project" value="TreeGrafter"/>
</dbReference>
<gene>
    <name evidence="3" type="ORF">ABLV49_05005</name>
</gene>
<evidence type="ECO:0000313" key="3">
    <source>
        <dbReference type="EMBL" id="XBP71167.1"/>
    </source>
</evidence>
<dbReference type="AlphaFoldDB" id="A0AAU7LU89"/>
<dbReference type="NCBIfam" id="TIGR00696">
    <property type="entry name" value="wecG_tagA_cpsF"/>
    <property type="match status" value="1"/>
</dbReference>
<dbReference type="Pfam" id="PF03808">
    <property type="entry name" value="Glyco_tran_WecG"/>
    <property type="match status" value="1"/>
</dbReference>
<reference evidence="3" key="1">
    <citation type="submission" date="2024-05" db="EMBL/GenBank/DDBJ databases">
        <authorList>
            <person name="Bunk B."/>
            <person name="Swiderski J."/>
            <person name="Sproer C."/>
            <person name="Thiel V."/>
        </authorList>
    </citation>
    <scope>NUCLEOTIDE SEQUENCE</scope>
    <source>
        <strain evidence="3">DSM 17735</strain>
    </source>
</reference>
<sequence length="285" mass="31288">MSAKLESQPEPRKRGHVIGIPIDAISWAGAQRLLMAWATAHESRYVCICNVHSVVSATQDATFRQVVEHADLATPDGAPVAWTLRRKGFVDQPRINGPDLMWRLCADAEAQGVSVGLFGSSPETLSLLTAALSAAFPALQIRYCVSPPFRRLSVEEDETICRDINASGVGLLFVGLGCPKQEAWIAAHRGRVQAVMLGVGAAFDYHAGTISRAPGWMRSSGLEWLHRLCSEPRRLWRRYLGTNSLFIAKTAADFLAGGFEANKRSSEFSLSSKWPESGHRHKHNK</sequence>
<name>A0AAU7LU89_9BURK</name>
<proteinExistence type="predicted"/>
<dbReference type="InterPro" id="IPR004629">
    <property type="entry name" value="WecG_TagA_CpsF"/>
</dbReference>
<dbReference type="PANTHER" id="PTHR34136:SF1">
    <property type="entry name" value="UDP-N-ACETYL-D-MANNOSAMINURONIC ACID TRANSFERASE"/>
    <property type="match status" value="1"/>
</dbReference>